<keyword evidence="1 4" id="KW-0808">Transferase</keyword>
<dbReference type="GO" id="GO:0016747">
    <property type="term" value="F:acyltransferase activity, transferring groups other than amino-acyl groups"/>
    <property type="evidence" value="ECO:0007669"/>
    <property type="project" value="InterPro"/>
</dbReference>
<dbReference type="EMBL" id="UFYW01000001">
    <property type="protein sequence ID" value="STD84386.1"/>
    <property type="molecule type" value="Genomic_DNA"/>
</dbReference>
<dbReference type="Pfam" id="PF00583">
    <property type="entry name" value="Acetyltransf_1"/>
    <property type="match status" value="1"/>
</dbReference>
<dbReference type="PROSITE" id="PS51186">
    <property type="entry name" value="GNAT"/>
    <property type="match status" value="1"/>
</dbReference>
<dbReference type="Proteomes" id="UP000254807">
    <property type="component" value="Unassembled WGS sequence"/>
</dbReference>
<evidence type="ECO:0000256" key="2">
    <source>
        <dbReference type="ARBA" id="ARBA00023315"/>
    </source>
</evidence>
<accession>A0A376H291</accession>
<dbReference type="InterPro" id="IPR016181">
    <property type="entry name" value="Acyl_CoA_acyltransferase"/>
</dbReference>
<evidence type="ECO:0000313" key="5">
    <source>
        <dbReference type="Proteomes" id="UP000254807"/>
    </source>
</evidence>
<proteinExistence type="predicted"/>
<evidence type="ECO:0000313" key="4">
    <source>
        <dbReference type="EMBL" id="STD84386.1"/>
    </source>
</evidence>
<organism evidence="4 5">
    <name type="scientific">Enterococcus gallinarum</name>
    <dbReference type="NCBI Taxonomy" id="1353"/>
    <lineage>
        <taxon>Bacteria</taxon>
        <taxon>Bacillati</taxon>
        <taxon>Bacillota</taxon>
        <taxon>Bacilli</taxon>
        <taxon>Lactobacillales</taxon>
        <taxon>Enterococcaceae</taxon>
        <taxon>Enterococcus</taxon>
    </lineage>
</organism>
<dbReference type="InterPro" id="IPR050832">
    <property type="entry name" value="Bact_Acetyltransf"/>
</dbReference>
<dbReference type="InterPro" id="IPR000182">
    <property type="entry name" value="GNAT_dom"/>
</dbReference>
<gene>
    <name evidence="4" type="ORF">NCTC12360_02923</name>
</gene>
<dbReference type="AlphaFoldDB" id="A0A376H291"/>
<keyword evidence="2" id="KW-0012">Acyltransferase</keyword>
<name>A0A376H291_ENTGA</name>
<dbReference type="PANTHER" id="PTHR43877:SF1">
    <property type="entry name" value="ACETYLTRANSFERASE"/>
    <property type="match status" value="1"/>
</dbReference>
<feature type="domain" description="N-acetyltransferase" evidence="3">
    <location>
        <begin position="1"/>
        <end position="152"/>
    </location>
</feature>
<dbReference type="PANTHER" id="PTHR43877">
    <property type="entry name" value="AMINOALKYLPHOSPHONATE N-ACETYLTRANSFERASE-RELATED-RELATED"/>
    <property type="match status" value="1"/>
</dbReference>
<sequence>MIIRPMTASDCRSIDQAFLAQQWPSRQATLERYLQEQSRGLRQVFVAEDSGQIAGYATLIPHAKAGPFKKNGYPEITDLNVFQNFQRQGIGAKLLQAAEEQAKTFSSVITIGVGLHSGYGTAQRLYLKNGYLPDGSGVWFENQVLAMGAACYNNDDLVLYLSKSF</sequence>
<evidence type="ECO:0000259" key="3">
    <source>
        <dbReference type="PROSITE" id="PS51186"/>
    </source>
</evidence>
<reference evidence="4 5" key="1">
    <citation type="submission" date="2018-06" db="EMBL/GenBank/DDBJ databases">
        <authorList>
            <consortium name="Pathogen Informatics"/>
            <person name="Doyle S."/>
        </authorList>
    </citation>
    <scope>NUCLEOTIDE SEQUENCE [LARGE SCALE GENOMIC DNA]</scope>
    <source>
        <strain evidence="4 5">NCTC12360</strain>
    </source>
</reference>
<dbReference type="Gene3D" id="3.40.630.30">
    <property type="match status" value="1"/>
</dbReference>
<protein>
    <submittedName>
        <fullName evidence="4">GNAT family acetyltransferase</fullName>
    </submittedName>
</protein>
<dbReference type="SUPFAM" id="SSF55729">
    <property type="entry name" value="Acyl-CoA N-acyltransferases (Nat)"/>
    <property type="match status" value="1"/>
</dbReference>
<keyword evidence="5" id="KW-1185">Reference proteome</keyword>
<evidence type="ECO:0000256" key="1">
    <source>
        <dbReference type="ARBA" id="ARBA00022679"/>
    </source>
</evidence>
<dbReference type="CDD" id="cd04301">
    <property type="entry name" value="NAT_SF"/>
    <property type="match status" value="1"/>
</dbReference>